<feature type="transmembrane region" description="Helical" evidence="2">
    <location>
        <begin position="86"/>
        <end position="108"/>
    </location>
</feature>
<evidence type="ECO:0000313" key="3">
    <source>
        <dbReference type="EMBL" id="GIX62414.1"/>
    </source>
</evidence>
<keyword evidence="2" id="KW-0472">Membrane</keyword>
<dbReference type="AlphaFoldDB" id="A0AAV4LUU6"/>
<dbReference type="Pfam" id="PF04403">
    <property type="entry name" value="PqiA"/>
    <property type="match status" value="1"/>
</dbReference>
<keyword evidence="2" id="KW-0812">Transmembrane</keyword>
<feature type="region of interest" description="Disordered" evidence="1">
    <location>
        <begin position="36"/>
        <end position="58"/>
    </location>
</feature>
<dbReference type="RefSeq" id="XP_067714483.1">
    <property type="nucleotide sequence ID" value="XM_067858382.1"/>
</dbReference>
<accession>A0AAV4LUU6</accession>
<reference evidence="3 4" key="1">
    <citation type="submission" date="2021-06" db="EMBL/GenBank/DDBJ databases">
        <title>Genome sequence of Babesia caballi.</title>
        <authorList>
            <person name="Yamagishi J."/>
            <person name="Kidaka T."/>
            <person name="Ochi A."/>
        </authorList>
    </citation>
    <scope>NUCLEOTIDE SEQUENCE [LARGE SCALE GENOMIC DNA]</scope>
    <source>
        <strain evidence="3">USDA-D6B2</strain>
    </source>
</reference>
<gene>
    <name evidence="3" type="ORF">BcabD6B2_18490</name>
</gene>
<evidence type="ECO:0000256" key="2">
    <source>
        <dbReference type="SAM" id="Phobius"/>
    </source>
</evidence>
<keyword evidence="2" id="KW-1133">Transmembrane helix</keyword>
<feature type="transmembrane region" description="Helical" evidence="2">
    <location>
        <begin position="320"/>
        <end position="342"/>
    </location>
</feature>
<organism evidence="3 4">
    <name type="scientific">Babesia caballi</name>
    <dbReference type="NCBI Taxonomy" id="5871"/>
    <lineage>
        <taxon>Eukaryota</taxon>
        <taxon>Sar</taxon>
        <taxon>Alveolata</taxon>
        <taxon>Apicomplexa</taxon>
        <taxon>Aconoidasida</taxon>
        <taxon>Piroplasmida</taxon>
        <taxon>Babesiidae</taxon>
        <taxon>Babesia</taxon>
    </lineage>
</organism>
<sequence>MSSEGVPHVTGVSSRVSKLIQELQRSHGAEISDRVVRRGSSAKIEMPSEPLEPSESPTFSSRRTFFGRDNRVLFHKISPTNRRWLLLYKVVLNSGVALLVVAYTFYILGLFEPILYLDAGEFTDAEVFQPFYETLPHSLSTLYRQESYFTVAVASIFSLVLPFVKMFVTAVAYVAAVRHRRTQLLLFFGEKPIDKSGIRQEDEGAIKYAREMLIMLKLVSKFQMVDVIVLLLNAVFLRCAFVWARLGQGLLFLIIYCLLSIVGAQMINFAVEGEKAIFDTWYAIKYAIVPPELSIRSSNSLHGNDAMSDSSNSGYSEKRWFVSEGFICLMAGFNILSCISLMSNEKLLTVAFTMDSRKVLAVDSTTMSYSEIMVNLHRMDYGPLSVVILFFLCIIFPMIFTLLFLACIFGYNYCKRNSSEPLTSVEIAESSIEEPRLEYEWDVRYTRLVFKLCNIVSEWSCGEVVSLGTIAAFTSMTTADRVLVSIPPKHTCSALFMMVSYGLSSFLLTACFYIWNQNAKFEFSHIRIYVKYLESPNPGYRERLMSDNQLTDDQDSDHLVTPATSNQRRSAAPPAVNNFFLPYLEFLRGVFYSRWFTSVFFGLLAGITLLFLMSAYTLSYPAPYVNVKATNHFLQNDLHEVFGLIMKQVPESYGQCDFAPHPAPLPCSGSGPLFVTENKLHLSCMWISGLKSATLQHAAYYFSVDRRMTFNVRLHVAKISAYLRIAAVEDGNLRNMLAGVVSTEGDGFSVEVQLSLKCIDRSPQIRDLRADGVTVTGFRALGKLFTVGSKFFDIPQAIGRWCTDELNKVLSNPRQVIMWRGVSFDLAELINLIAAQNWPTSFVCPAPEL</sequence>
<feature type="transmembrane region" description="Helical" evidence="2">
    <location>
        <begin position="250"/>
        <end position="271"/>
    </location>
</feature>
<dbReference type="GeneID" id="94193895"/>
<dbReference type="EMBL" id="BPLF01000002">
    <property type="protein sequence ID" value="GIX62414.1"/>
    <property type="molecule type" value="Genomic_DNA"/>
</dbReference>
<protein>
    <submittedName>
        <fullName evidence="3">Membrane protein, putative</fullName>
    </submittedName>
</protein>
<dbReference type="Proteomes" id="UP001497744">
    <property type="component" value="Unassembled WGS sequence"/>
</dbReference>
<comment type="caution">
    <text evidence="3">The sequence shown here is derived from an EMBL/GenBank/DDBJ whole genome shotgun (WGS) entry which is preliminary data.</text>
</comment>
<feature type="compositionally biased region" description="Low complexity" evidence="1">
    <location>
        <begin position="45"/>
        <end position="58"/>
    </location>
</feature>
<proteinExistence type="predicted"/>
<evidence type="ECO:0000313" key="4">
    <source>
        <dbReference type="Proteomes" id="UP001497744"/>
    </source>
</evidence>
<feature type="transmembrane region" description="Helical" evidence="2">
    <location>
        <begin position="386"/>
        <end position="411"/>
    </location>
</feature>
<feature type="transmembrane region" description="Helical" evidence="2">
    <location>
        <begin position="494"/>
        <end position="515"/>
    </location>
</feature>
<dbReference type="InterPro" id="IPR007498">
    <property type="entry name" value="PqiA-like"/>
</dbReference>
<feature type="transmembrane region" description="Helical" evidence="2">
    <location>
        <begin position="148"/>
        <end position="176"/>
    </location>
</feature>
<evidence type="ECO:0000256" key="1">
    <source>
        <dbReference type="SAM" id="MobiDB-lite"/>
    </source>
</evidence>
<feature type="transmembrane region" description="Helical" evidence="2">
    <location>
        <begin position="224"/>
        <end position="244"/>
    </location>
</feature>
<name>A0AAV4LUU6_BABCB</name>
<feature type="transmembrane region" description="Helical" evidence="2">
    <location>
        <begin position="595"/>
        <end position="618"/>
    </location>
</feature>
<keyword evidence="4" id="KW-1185">Reference proteome</keyword>